<sequence>MANKPNFLKRFLNSEKDYPLVAGLAASLYPTLYYYSNNFSMLDTWVHFVYLMGMFVCVPVAIFYVLHKISQLAVFSIYKKYVIPFLSVFVFFFILKTLLYVPIERKLIAYSIAAGALFAYFLHKHVKKLIVLQFLMAIVAFFVLTKELYNRLTYDNSWKEQPDDIEQVVFQKKPNVYFFEPDGYVGFQQLKEPPYSFDNSGFEGFLSENSFKTYPDFRTNYITTQASNGATFTMKHHYYDFNLELEEVEKASEIIITDNPVLNIFKNNGYETYFVSSSRYFMLNRPELGYHHTNIDYDNIKYLHKGMGEREPVVEPFLNFLNDGIDKPKFFFVQFLFPWHVSSLEHLSGGVEEEREKYLDRLDEANTMLTTMISAVLEKDPDALILIMADHGGYVGLRYTRECYAPVEEPALINSILKSNLTIRWPGNEIPTFDDKMDSPVNVFRILFSHLSGNDAYAENIQPDESFIIHKKEVEPGVYQYYNDAGELMFKKVEPPK</sequence>
<organism evidence="3 4">
    <name type="scientific">Marinirhabdus gelatinilytica</name>
    <dbReference type="NCBI Taxonomy" id="1703343"/>
    <lineage>
        <taxon>Bacteria</taxon>
        <taxon>Pseudomonadati</taxon>
        <taxon>Bacteroidota</taxon>
        <taxon>Flavobacteriia</taxon>
        <taxon>Flavobacteriales</taxon>
        <taxon>Flavobacteriaceae</taxon>
    </lineage>
</organism>
<dbReference type="Proteomes" id="UP000255317">
    <property type="component" value="Unassembled WGS sequence"/>
</dbReference>
<evidence type="ECO:0000256" key="1">
    <source>
        <dbReference type="SAM" id="Phobius"/>
    </source>
</evidence>
<keyword evidence="4" id="KW-1185">Reference proteome</keyword>
<dbReference type="EMBL" id="QRAO01000008">
    <property type="protein sequence ID" value="RDK83245.1"/>
    <property type="molecule type" value="Genomic_DNA"/>
</dbReference>
<evidence type="ECO:0000259" key="2">
    <source>
        <dbReference type="Pfam" id="PF00884"/>
    </source>
</evidence>
<dbReference type="InterPro" id="IPR017850">
    <property type="entry name" value="Alkaline_phosphatase_core_sf"/>
</dbReference>
<feature type="domain" description="Sulfatase N-terminal" evidence="2">
    <location>
        <begin position="214"/>
        <end position="396"/>
    </location>
</feature>
<evidence type="ECO:0000313" key="4">
    <source>
        <dbReference type="Proteomes" id="UP000255317"/>
    </source>
</evidence>
<protein>
    <submittedName>
        <fullName evidence="3">Sulfatase-like protein</fullName>
    </submittedName>
</protein>
<dbReference type="Pfam" id="PF00884">
    <property type="entry name" value="Sulfatase"/>
    <property type="match status" value="1"/>
</dbReference>
<feature type="transmembrane region" description="Helical" evidence="1">
    <location>
        <begin position="81"/>
        <end position="101"/>
    </location>
</feature>
<keyword evidence="1" id="KW-0812">Transmembrane</keyword>
<dbReference type="InterPro" id="IPR000917">
    <property type="entry name" value="Sulfatase_N"/>
</dbReference>
<comment type="caution">
    <text evidence="3">The sequence shown here is derived from an EMBL/GenBank/DDBJ whole genome shotgun (WGS) entry which is preliminary data.</text>
</comment>
<proteinExistence type="predicted"/>
<name>A0A370Q4F1_9FLAO</name>
<feature type="transmembrane region" description="Helical" evidence="1">
    <location>
        <begin position="20"/>
        <end position="36"/>
    </location>
</feature>
<dbReference type="OrthoDB" id="1398489at2"/>
<reference evidence="3 4" key="1">
    <citation type="submission" date="2018-07" db="EMBL/GenBank/DDBJ databases">
        <title>Genomic Encyclopedia of Type Strains, Phase IV (KMG-IV): sequencing the most valuable type-strain genomes for metagenomic binning, comparative biology and taxonomic classification.</title>
        <authorList>
            <person name="Goeker M."/>
        </authorList>
    </citation>
    <scope>NUCLEOTIDE SEQUENCE [LARGE SCALE GENOMIC DNA]</scope>
    <source>
        <strain evidence="3 4">DSM 101478</strain>
    </source>
</reference>
<accession>A0A370Q4F1</accession>
<gene>
    <name evidence="3" type="ORF">C8D94_10833</name>
</gene>
<dbReference type="AlphaFoldDB" id="A0A370Q4F1"/>
<dbReference type="Gene3D" id="3.40.720.10">
    <property type="entry name" value="Alkaline Phosphatase, subunit A"/>
    <property type="match status" value="1"/>
</dbReference>
<feature type="transmembrane region" description="Helical" evidence="1">
    <location>
        <begin position="48"/>
        <end position="69"/>
    </location>
</feature>
<dbReference type="SUPFAM" id="SSF53649">
    <property type="entry name" value="Alkaline phosphatase-like"/>
    <property type="match status" value="1"/>
</dbReference>
<keyword evidence="1" id="KW-0472">Membrane</keyword>
<feature type="transmembrane region" description="Helical" evidence="1">
    <location>
        <begin position="130"/>
        <end position="149"/>
    </location>
</feature>
<evidence type="ECO:0000313" key="3">
    <source>
        <dbReference type="EMBL" id="RDK83245.1"/>
    </source>
</evidence>
<keyword evidence="1" id="KW-1133">Transmembrane helix</keyword>